<sequence length="393" mass="42160">MKLPLDEPIDVFGLAQRLGVWLAAEPLDRAYGFYLRQGDVAGIVINSQHPEALQRTTCAHEIGHFVLSHDSHTDDASTLEQFAGIALQERQAQVFASALLAPLPLVHNTVLRLGLRGAVLEAADVYRISRVMALSFQATVWALRNAKLLPPAWANQLTKVTASSAKDALRGMSHSGDARADVVLLTAQDAGSAVSCRAGDEVHLRLDEDLSTGYQWQLGLPSETPIDSPTSLDRGDSAEVSLAWDGAEGLTVGSSGVTRENVDIPVQATSDTTPAWERLLDRHLGAEEIATVAESATRSPARTRSAIRRARMSAAQEPAEPLLPAAGVRVMVVRPRVPGRHVLNVALTRPWQVLPASGKVLQFVVDVRPYAAMRTPGLALPQRDLHAAAKAAA</sequence>
<dbReference type="InterPro" id="IPR010359">
    <property type="entry name" value="IrrE_HExxH"/>
</dbReference>
<feature type="domain" description="IrrE N-terminal-like" evidence="3">
    <location>
        <begin position="15"/>
        <end position="132"/>
    </location>
</feature>
<evidence type="ECO:0000313" key="5">
    <source>
        <dbReference type="Proteomes" id="UP001595947"/>
    </source>
</evidence>
<evidence type="ECO:0000313" key="4">
    <source>
        <dbReference type="EMBL" id="MFC5060743.1"/>
    </source>
</evidence>
<dbReference type="PANTHER" id="PTHR43236">
    <property type="entry name" value="ANTITOXIN HIGA1"/>
    <property type="match status" value="1"/>
</dbReference>
<evidence type="ECO:0000259" key="3">
    <source>
        <dbReference type="Pfam" id="PF06114"/>
    </source>
</evidence>
<dbReference type="SUPFAM" id="SSF141066">
    <property type="entry name" value="ICP-like"/>
    <property type="match status" value="1"/>
</dbReference>
<dbReference type="InterPro" id="IPR036331">
    <property type="entry name" value="Chagasin-like_sf"/>
</dbReference>
<keyword evidence="5" id="KW-1185">Reference proteome</keyword>
<evidence type="ECO:0000256" key="1">
    <source>
        <dbReference type="ARBA" id="ARBA00022690"/>
    </source>
</evidence>
<keyword evidence="1" id="KW-0646">Protease inhibitor</keyword>
<dbReference type="RefSeq" id="WP_378034252.1">
    <property type="nucleotide sequence ID" value="NZ_JBHSIV010000001.1"/>
</dbReference>
<gene>
    <name evidence="4" type="ORF">ACFPBZ_00860</name>
</gene>
<keyword evidence="2" id="KW-0789">Thiol protease inhibitor</keyword>
<dbReference type="InterPro" id="IPR052345">
    <property type="entry name" value="Rad_response_metalloprotease"/>
</dbReference>
<organism evidence="4 5">
    <name type="scientific">Actinomycetospora atypica</name>
    <dbReference type="NCBI Taxonomy" id="1290095"/>
    <lineage>
        <taxon>Bacteria</taxon>
        <taxon>Bacillati</taxon>
        <taxon>Actinomycetota</taxon>
        <taxon>Actinomycetes</taxon>
        <taxon>Pseudonocardiales</taxon>
        <taxon>Pseudonocardiaceae</taxon>
        <taxon>Actinomycetospora</taxon>
    </lineage>
</organism>
<dbReference type="Gene3D" id="1.10.10.2910">
    <property type="match status" value="1"/>
</dbReference>
<dbReference type="Pfam" id="PF06114">
    <property type="entry name" value="Peptidase_M78"/>
    <property type="match status" value="1"/>
</dbReference>
<reference evidence="5" key="1">
    <citation type="journal article" date="2019" name="Int. J. Syst. Evol. Microbiol.">
        <title>The Global Catalogue of Microorganisms (GCM) 10K type strain sequencing project: providing services to taxonomists for standard genome sequencing and annotation.</title>
        <authorList>
            <consortium name="The Broad Institute Genomics Platform"/>
            <consortium name="The Broad Institute Genome Sequencing Center for Infectious Disease"/>
            <person name="Wu L."/>
            <person name="Ma J."/>
        </authorList>
    </citation>
    <scope>NUCLEOTIDE SEQUENCE [LARGE SCALE GENOMIC DNA]</scope>
    <source>
        <strain evidence="5">CGMCC 4.7093</strain>
    </source>
</reference>
<dbReference type="EMBL" id="JBHSIV010000001">
    <property type="protein sequence ID" value="MFC5060743.1"/>
    <property type="molecule type" value="Genomic_DNA"/>
</dbReference>
<dbReference type="PANTHER" id="PTHR43236:SF1">
    <property type="entry name" value="BLL7220 PROTEIN"/>
    <property type="match status" value="1"/>
</dbReference>
<protein>
    <submittedName>
        <fullName evidence="4">ImmA/IrrE family metallo-endopeptidase</fullName>
    </submittedName>
</protein>
<name>A0ABV9YDA8_9PSEU</name>
<evidence type="ECO:0000256" key="2">
    <source>
        <dbReference type="ARBA" id="ARBA00022704"/>
    </source>
</evidence>
<proteinExistence type="predicted"/>
<dbReference type="Gene3D" id="2.60.40.2020">
    <property type="match status" value="1"/>
</dbReference>
<accession>A0ABV9YDA8</accession>
<comment type="caution">
    <text evidence="4">The sequence shown here is derived from an EMBL/GenBank/DDBJ whole genome shotgun (WGS) entry which is preliminary data.</text>
</comment>
<dbReference type="Proteomes" id="UP001595947">
    <property type="component" value="Unassembled WGS sequence"/>
</dbReference>